<proteinExistence type="predicted"/>
<evidence type="ECO:0000313" key="2">
    <source>
        <dbReference type="EMBL" id="KAL2628671.1"/>
    </source>
</evidence>
<dbReference type="InterPro" id="IPR025975">
    <property type="entry name" value="Polysacc_lyase"/>
</dbReference>
<feature type="signal peptide" evidence="1">
    <location>
        <begin position="1"/>
        <end position="21"/>
    </location>
</feature>
<sequence length="256" mass="28952">MTKLFCLLVLSISVLLRDVTATVIFHNKGTVSGWDSINKEHKGVVEEVTNLSYEPPTSIKCIQTYDSSYTGRYHSEVVKNNVYKRGDTGFYGFMFRLSESWEFVDQTYNIAQFIANFGDSGCDDYIPTTMVWIKGTKLYARTNAGPVCPRSARTTTTFPNLADVSAGVWHKVEIQANWQSDNTGFFKLWFNGVKVLEKTNVATTLQDGRYYQFRVGLYANGWHDDGRLVGSQTVRSVWYDEIGAGTTFADADPDQW</sequence>
<dbReference type="AlphaFoldDB" id="A0ABD1YDC0"/>
<keyword evidence="1" id="KW-0732">Signal</keyword>
<dbReference type="Gene3D" id="2.60.120.200">
    <property type="match status" value="1"/>
</dbReference>
<comment type="caution">
    <text evidence="2">The sequence shown here is derived from an EMBL/GenBank/DDBJ whole genome shotgun (WGS) entry which is preliminary data.</text>
</comment>
<organism evidence="2 3">
    <name type="scientific">Riccia fluitans</name>
    <dbReference type="NCBI Taxonomy" id="41844"/>
    <lineage>
        <taxon>Eukaryota</taxon>
        <taxon>Viridiplantae</taxon>
        <taxon>Streptophyta</taxon>
        <taxon>Embryophyta</taxon>
        <taxon>Marchantiophyta</taxon>
        <taxon>Marchantiopsida</taxon>
        <taxon>Marchantiidae</taxon>
        <taxon>Marchantiales</taxon>
        <taxon>Ricciaceae</taxon>
        <taxon>Riccia</taxon>
    </lineage>
</organism>
<evidence type="ECO:0000256" key="1">
    <source>
        <dbReference type="SAM" id="SignalP"/>
    </source>
</evidence>
<accession>A0ABD1YDC0</accession>
<protein>
    <recommendedName>
        <fullName evidence="4">Polysaccharide lyase</fullName>
    </recommendedName>
</protein>
<dbReference type="EMBL" id="JBHFFA010000004">
    <property type="protein sequence ID" value="KAL2628671.1"/>
    <property type="molecule type" value="Genomic_DNA"/>
</dbReference>
<evidence type="ECO:0008006" key="4">
    <source>
        <dbReference type="Google" id="ProtNLM"/>
    </source>
</evidence>
<reference evidence="2 3" key="1">
    <citation type="submission" date="2024-09" db="EMBL/GenBank/DDBJ databases">
        <title>Chromosome-scale assembly of Riccia fluitans.</title>
        <authorList>
            <person name="Paukszto L."/>
            <person name="Sawicki J."/>
            <person name="Karawczyk K."/>
            <person name="Piernik-Szablinska J."/>
            <person name="Szczecinska M."/>
            <person name="Mazdziarz M."/>
        </authorList>
    </citation>
    <scope>NUCLEOTIDE SEQUENCE [LARGE SCALE GENOMIC DNA]</scope>
    <source>
        <strain evidence="2">Rf_01</strain>
        <tissue evidence="2">Aerial parts of the thallus</tissue>
    </source>
</reference>
<dbReference type="Pfam" id="PF14099">
    <property type="entry name" value="Polysacc_lyase"/>
    <property type="match status" value="1"/>
</dbReference>
<name>A0ABD1YDC0_9MARC</name>
<feature type="chain" id="PRO_5044804156" description="Polysaccharide lyase" evidence="1">
    <location>
        <begin position="22"/>
        <end position="256"/>
    </location>
</feature>
<keyword evidence="3" id="KW-1185">Reference proteome</keyword>
<gene>
    <name evidence="2" type="ORF">R1flu_013357</name>
</gene>
<evidence type="ECO:0000313" key="3">
    <source>
        <dbReference type="Proteomes" id="UP001605036"/>
    </source>
</evidence>
<dbReference type="Proteomes" id="UP001605036">
    <property type="component" value="Unassembled WGS sequence"/>
</dbReference>